<evidence type="ECO:0000313" key="1">
    <source>
        <dbReference type="EMBL" id="KAK3762338.1"/>
    </source>
</evidence>
<dbReference type="Proteomes" id="UP001283361">
    <property type="component" value="Unassembled WGS sequence"/>
</dbReference>
<dbReference type="AlphaFoldDB" id="A0AAE0Z3P7"/>
<keyword evidence="2" id="KW-1185">Reference proteome</keyword>
<proteinExistence type="predicted"/>
<sequence>MIFSDQRSHDPSDGPSLAHFFVAFSHRLHGYLRAQLTDPCRVMKPGTARYRPYRGLWALKQCNIDTDRDLGRVGQKARCDVLVQGR</sequence>
<comment type="caution">
    <text evidence="1">The sequence shown here is derived from an EMBL/GenBank/DDBJ whole genome shotgun (WGS) entry which is preliminary data.</text>
</comment>
<organism evidence="1 2">
    <name type="scientific">Elysia crispata</name>
    <name type="common">lettuce slug</name>
    <dbReference type="NCBI Taxonomy" id="231223"/>
    <lineage>
        <taxon>Eukaryota</taxon>
        <taxon>Metazoa</taxon>
        <taxon>Spiralia</taxon>
        <taxon>Lophotrochozoa</taxon>
        <taxon>Mollusca</taxon>
        <taxon>Gastropoda</taxon>
        <taxon>Heterobranchia</taxon>
        <taxon>Euthyneura</taxon>
        <taxon>Panpulmonata</taxon>
        <taxon>Sacoglossa</taxon>
        <taxon>Placobranchoidea</taxon>
        <taxon>Plakobranchidae</taxon>
        <taxon>Elysia</taxon>
    </lineage>
</organism>
<name>A0AAE0Z3P7_9GAST</name>
<reference evidence="1" key="1">
    <citation type="journal article" date="2023" name="G3 (Bethesda)">
        <title>A reference genome for the long-term kleptoplast-retaining sea slug Elysia crispata morphotype clarki.</title>
        <authorList>
            <person name="Eastman K.E."/>
            <person name="Pendleton A.L."/>
            <person name="Shaikh M.A."/>
            <person name="Suttiyut T."/>
            <person name="Ogas R."/>
            <person name="Tomko P."/>
            <person name="Gavelis G."/>
            <person name="Widhalm J.R."/>
            <person name="Wisecaver J.H."/>
        </authorList>
    </citation>
    <scope>NUCLEOTIDE SEQUENCE</scope>
    <source>
        <strain evidence="1">ECLA1</strain>
    </source>
</reference>
<gene>
    <name evidence="1" type="ORF">RRG08_057783</name>
</gene>
<dbReference type="EMBL" id="JAWDGP010004720">
    <property type="protein sequence ID" value="KAK3762338.1"/>
    <property type="molecule type" value="Genomic_DNA"/>
</dbReference>
<accession>A0AAE0Z3P7</accession>
<protein>
    <submittedName>
        <fullName evidence="1">Uncharacterized protein</fullName>
    </submittedName>
</protein>
<evidence type="ECO:0000313" key="2">
    <source>
        <dbReference type="Proteomes" id="UP001283361"/>
    </source>
</evidence>